<keyword evidence="5" id="KW-1185">Reference proteome</keyword>
<evidence type="ECO:0000259" key="3">
    <source>
        <dbReference type="PROSITE" id="PS51109"/>
    </source>
</evidence>
<feature type="chain" id="PRO_5038875616" evidence="2">
    <location>
        <begin position="30"/>
        <end position="467"/>
    </location>
</feature>
<evidence type="ECO:0000256" key="1">
    <source>
        <dbReference type="ARBA" id="ARBA00022729"/>
    </source>
</evidence>
<keyword evidence="1 2" id="KW-0732">Signal</keyword>
<accession>A0A8J7GL82</accession>
<evidence type="ECO:0000313" key="5">
    <source>
        <dbReference type="Proteomes" id="UP000622653"/>
    </source>
</evidence>
<comment type="caution">
    <text evidence="4">The sequence shown here is derived from an EMBL/GenBank/DDBJ whole genome shotgun (WGS) entry which is preliminary data.</text>
</comment>
<sequence length="467" mass="52131">MKEQRRNWKKTIRNGALVVALLVAAPITANLTAASEQEELQSIQHIYINDQYIGKVSGEKFIEETKEQLINEASEKNSELHYVIKDDVKIVPEMTFTGKANNKELAEDLRDAFTVEAQAHVVKLDDYRAMFVKDEAQLQRVLHKMKLDYVSEEDLKKLEQGEEIELNEQSFTLVNLNFSHQIVTEPATTTPTRVVSDEELYEQLKNGVAQQTYVVQDETTWEAVAEKHDLTAAHLQSMNPSKEVTQGTELIIQRHSPKVTVEQVYEMKEKVDIPFEKVKENDATILKGEEKVAQQGKNGVQMNVNRVRKSNGERVGTSIANEEIVTEPVPEITKVGTKEIPSRGTGTFAWPAVGGYISSGMGYRWGRMHEGIDIARPSNHSILAADNGTVKTATGHPTYGNYIVITHNNGYETLYGHLSSIQVRLGQVVSKGTKIGVMGSTGRSTGVHLHFEVRKNGALVNPLSVLR</sequence>
<organism evidence="4 5">
    <name type="scientific">Savagea serpentis</name>
    <dbReference type="NCBI Taxonomy" id="2785297"/>
    <lineage>
        <taxon>Bacteria</taxon>
        <taxon>Bacillati</taxon>
        <taxon>Bacillota</taxon>
        <taxon>Bacilli</taxon>
        <taxon>Bacillales</taxon>
        <taxon>Caryophanaceae</taxon>
        <taxon>Savagea</taxon>
    </lineage>
</organism>
<dbReference type="Gene3D" id="2.20.230.10">
    <property type="entry name" value="Resuscitation-promoting factor rpfb"/>
    <property type="match status" value="1"/>
</dbReference>
<feature type="domain" description="G5" evidence="3">
    <location>
        <begin position="259"/>
        <end position="339"/>
    </location>
</feature>
<dbReference type="InterPro" id="IPR016047">
    <property type="entry name" value="M23ase_b-sheet_dom"/>
</dbReference>
<dbReference type="Pfam" id="PF07501">
    <property type="entry name" value="G5"/>
    <property type="match status" value="1"/>
</dbReference>
<dbReference type="Proteomes" id="UP000622653">
    <property type="component" value="Unassembled WGS sequence"/>
</dbReference>
<dbReference type="InterPro" id="IPR011098">
    <property type="entry name" value="G5_dom"/>
</dbReference>
<dbReference type="Pfam" id="PF01551">
    <property type="entry name" value="Peptidase_M23"/>
    <property type="match status" value="1"/>
</dbReference>
<gene>
    <name evidence="4" type="ORF">IRY55_12170</name>
</gene>
<reference evidence="4" key="1">
    <citation type="submission" date="2020-11" db="EMBL/GenBank/DDBJ databases">
        <title>Multidrug resistant novel bacterium Savagea serpentis sp. nov., isolated from the scats of a vine snake (Ahaetulla nasuta).</title>
        <authorList>
            <person name="Venkata Ramana V."/>
            <person name="Vikas Patil S."/>
            <person name="Yogita Lugani V."/>
        </authorList>
    </citation>
    <scope>NUCLEOTIDE SEQUENCE</scope>
    <source>
        <strain evidence="4">SN6</strain>
    </source>
</reference>
<dbReference type="EMBL" id="JADKPV010000008">
    <property type="protein sequence ID" value="MBF4502115.1"/>
    <property type="molecule type" value="Genomic_DNA"/>
</dbReference>
<dbReference type="SMART" id="SM01208">
    <property type="entry name" value="G5"/>
    <property type="match status" value="1"/>
</dbReference>
<dbReference type="PANTHER" id="PTHR21666:SF270">
    <property type="entry name" value="MUREIN HYDROLASE ACTIVATOR ENVC"/>
    <property type="match status" value="1"/>
</dbReference>
<dbReference type="SUPFAM" id="SSF51261">
    <property type="entry name" value="Duplicated hybrid motif"/>
    <property type="match status" value="1"/>
</dbReference>
<evidence type="ECO:0000256" key="2">
    <source>
        <dbReference type="SAM" id="SignalP"/>
    </source>
</evidence>
<dbReference type="AlphaFoldDB" id="A0A8J7GL82"/>
<dbReference type="InterPro" id="IPR050570">
    <property type="entry name" value="Cell_wall_metabolism_enzyme"/>
</dbReference>
<dbReference type="CDD" id="cd12797">
    <property type="entry name" value="M23_peptidase"/>
    <property type="match status" value="1"/>
</dbReference>
<dbReference type="Gene3D" id="2.70.70.10">
    <property type="entry name" value="Glucose Permease (Domain IIA)"/>
    <property type="match status" value="1"/>
</dbReference>
<protein>
    <submittedName>
        <fullName evidence="4">M23 family metallopeptidase</fullName>
    </submittedName>
</protein>
<proteinExistence type="predicted"/>
<feature type="signal peptide" evidence="2">
    <location>
        <begin position="1"/>
        <end position="29"/>
    </location>
</feature>
<dbReference type="RefSeq" id="WP_194563603.1">
    <property type="nucleotide sequence ID" value="NZ_JADKPV010000008.1"/>
</dbReference>
<dbReference type="GO" id="GO:0004222">
    <property type="term" value="F:metalloendopeptidase activity"/>
    <property type="evidence" value="ECO:0007669"/>
    <property type="project" value="TreeGrafter"/>
</dbReference>
<dbReference type="PROSITE" id="PS51109">
    <property type="entry name" value="G5"/>
    <property type="match status" value="1"/>
</dbReference>
<name>A0A8J7GL82_9BACL</name>
<dbReference type="InterPro" id="IPR011055">
    <property type="entry name" value="Dup_hybrid_motif"/>
</dbReference>
<evidence type="ECO:0000313" key="4">
    <source>
        <dbReference type="EMBL" id="MBF4502115.1"/>
    </source>
</evidence>
<dbReference type="PANTHER" id="PTHR21666">
    <property type="entry name" value="PEPTIDASE-RELATED"/>
    <property type="match status" value="1"/>
</dbReference>